<evidence type="ECO:0000259" key="6">
    <source>
        <dbReference type="PROSITE" id="PS50011"/>
    </source>
</evidence>
<keyword evidence="3" id="KW-0418">Kinase</keyword>
<feature type="domain" description="Protein kinase" evidence="6">
    <location>
        <begin position="58"/>
        <end position="340"/>
    </location>
</feature>
<dbReference type="InterPro" id="IPR008271">
    <property type="entry name" value="Ser/Thr_kinase_AS"/>
</dbReference>
<feature type="compositionally biased region" description="Polar residues" evidence="5">
    <location>
        <begin position="387"/>
        <end position="396"/>
    </location>
</feature>
<protein>
    <recommendedName>
        <fullName evidence="6">Protein kinase domain-containing protein</fullName>
    </recommendedName>
</protein>
<sequence length="396" mass="44301">MARFKKFSKSLIEHFLDGGGLKQEGKKKEREGDDLEAITAMRRRVFRYEAVVEATGKFSPKQKLGEGGFGPVFKGRLEDGREVAVKRLSVASRQGTKEFMNEAMLLSEVQHKNLVNLYGYCTHGDDKLLVYEYVRNESLDKILFSREENNWKMAQLDWCRRFNVIVGVARGLLYLHEEAHTTIIHRDIKASNILLDEEWSPKIADFGLARLFPAELSQVKTRVVGTNGYMAPEYFMHGTLSAKADVFSFGVVILELISGRKNAAFAPFPDCEARSLLEWAWRLYRKGQSLDLLDPALKSTAVAEQVEMCIHLGLLCVQSDPKLRPDMSRVVIILSKRPRTLEEPSKPGIPGPRYRRHQGAAHASSPAPSAARSSSSAPDSASASSATTWTPMTPTN</sequence>
<accession>A0A8J5G766</accession>
<keyword evidence="4" id="KW-0067">ATP-binding</keyword>
<evidence type="ECO:0000313" key="7">
    <source>
        <dbReference type="EMBL" id="KAG6501755.1"/>
    </source>
</evidence>
<dbReference type="Proteomes" id="UP000734854">
    <property type="component" value="Unassembled WGS sequence"/>
</dbReference>
<keyword evidence="8" id="KW-1185">Reference proteome</keyword>
<dbReference type="OrthoDB" id="4062651at2759"/>
<comment type="caution">
    <text evidence="7">The sequence shown here is derived from an EMBL/GenBank/DDBJ whole genome shotgun (WGS) entry which is preliminary data.</text>
</comment>
<dbReference type="PROSITE" id="PS50011">
    <property type="entry name" value="PROTEIN_KINASE_DOM"/>
    <property type="match status" value="1"/>
</dbReference>
<dbReference type="EMBL" id="JACMSC010000011">
    <property type="protein sequence ID" value="KAG6501755.1"/>
    <property type="molecule type" value="Genomic_DNA"/>
</dbReference>
<proteinExistence type="predicted"/>
<evidence type="ECO:0000256" key="1">
    <source>
        <dbReference type="ARBA" id="ARBA00022679"/>
    </source>
</evidence>
<dbReference type="GO" id="GO:0004672">
    <property type="term" value="F:protein kinase activity"/>
    <property type="evidence" value="ECO:0007669"/>
    <property type="project" value="InterPro"/>
</dbReference>
<evidence type="ECO:0000256" key="4">
    <source>
        <dbReference type="ARBA" id="ARBA00022840"/>
    </source>
</evidence>
<dbReference type="CDD" id="cd14066">
    <property type="entry name" value="STKc_IRAK"/>
    <property type="match status" value="1"/>
</dbReference>
<evidence type="ECO:0000256" key="3">
    <source>
        <dbReference type="ARBA" id="ARBA00022777"/>
    </source>
</evidence>
<dbReference type="FunFam" id="3.30.200.20:FF:000327">
    <property type="entry name" value="Cysteine-rich receptor-like protein kinase 10"/>
    <property type="match status" value="1"/>
</dbReference>
<dbReference type="InterPro" id="IPR000719">
    <property type="entry name" value="Prot_kinase_dom"/>
</dbReference>
<gene>
    <name evidence="7" type="ORF">ZIOFF_041638</name>
</gene>
<dbReference type="PANTHER" id="PTHR47973">
    <property type="entry name" value="CYSTEINE-RICH RECEPTOR-LIKE PROTEIN KINASE 3"/>
    <property type="match status" value="1"/>
</dbReference>
<evidence type="ECO:0000256" key="2">
    <source>
        <dbReference type="ARBA" id="ARBA00022741"/>
    </source>
</evidence>
<keyword evidence="1" id="KW-0808">Transferase</keyword>
<dbReference type="PROSITE" id="PS00108">
    <property type="entry name" value="PROTEIN_KINASE_ST"/>
    <property type="match status" value="1"/>
</dbReference>
<dbReference type="FunFam" id="1.10.510.10:FF:000336">
    <property type="entry name" value="Cysteine-rich receptor-like protein kinase 2"/>
    <property type="match status" value="1"/>
</dbReference>
<name>A0A8J5G766_ZINOF</name>
<dbReference type="AlphaFoldDB" id="A0A8J5G766"/>
<evidence type="ECO:0000313" key="8">
    <source>
        <dbReference type="Proteomes" id="UP000734854"/>
    </source>
</evidence>
<organism evidence="7 8">
    <name type="scientific">Zingiber officinale</name>
    <name type="common">Ginger</name>
    <name type="synonym">Amomum zingiber</name>
    <dbReference type="NCBI Taxonomy" id="94328"/>
    <lineage>
        <taxon>Eukaryota</taxon>
        <taxon>Viridiplantae</taxon>
        <taxon>Streptophyta</taxon>
        <taxon>Embryophyta</taxon>
        <taxon>Tracheophyta</taxon>
        <taxon>Spermatophyta</taxon>
        <taxon>Magnoliopsida</taxon>
        <taxon>Liliopsida</taxon>
        <taxon>Zingiberales</taxon>
        <taxon>Zingiberaceae</taxon>
        <taxon>Zingiber</taxon>
    </lineage>
</organism>
<dbReference type="SMART" id="SM00220">
    <property type="entry name" value="S_TKc"/>
    <property type="match status" value="1"/>
</dbReference>
<keyword evidence="2" id="KW-0547">Nucleotide-binding</keyword>
<dbReference type="GO" id="GO:0005524">
    <property type="term" value="F:ATP binding"/>
    <property type="evidence" value="ECO:0007669"/>
    <property type="project" value="UniProtKB-KW"/>
</dbReference>
<reference evidence="7 8" key="1">
    <citation type="submission" date="2020-08" db="EMBL/GenBank/DDBJ databases">
        <title>Plant Genome Project.</title>
        <authorList>
            <person name="Zhang R.-G."/>
        </authorList>
    </citation>
    <scope>NUCLEOTIDE SEQUENCE [LARGE SCALE GENOMIC DNA]</scope>
    <source>
        <tissue evidence="7">Rhizome</tissue>
    </source>
</reference>
<evidence type="ECO:0000256" key="5">
    <source>
        <dbReference type="SAM" id="MobiDB-lite"/>
    </source>
</evidence>
<feature type="compositionally biased region" description="Low complexity" evidence="5">
    <location>
        <begin position="360"/>
        <end position="386"/>
    </location>
</feature>
<dbReference type="Pfam" id="PF07714">
    <property type="entry name" value="PK_Tyr_Ser-Thr"/>
    <property type="match status" value="1"/>
</dbReference>
<dbReference type="InterPro" id="IPR052059">
    <property type="entry name" value="CR_Ser/Thr_kinase"/>
</dbReference>
<dbReference type="InterPro" id="IPR001245">
    <property type="entry name" value="Ser-Thr/Tyr_kinase_cat_dom"/>
</dbReference>
<feature type="region of interest" description="Disordered" evidence="5">
    <location>
        <begin position="341"/>
        <end position="396"/>
    </location>
</feature>